<keyword evidence="1" id="KW-0732">Signal</keyword>
<dbReference type="EMBL" id="BLXT01007490">
    <property type="protein sequence ID" value="GFO39307.1"/>
    <property type="molecule type" value="Genomic_DNA"/>
</dbReference>
<evidence type="ECO:0000313" key="2">
    <source>
        <dbReference type="EMBL" id="GFO39307.1"/>
    </source>
</evidence>
<feature type="chain" id="PRO_5043573616" description="Secreted protein" evidence="1">
    <location>
        <begin position="21"/>
        <end position="175"/>
    </location>
</feature>
<evidence type="ECO:0000313" key="3">
    <source>
        <dbReference type="Proteomes" id="UP000735302"/>
    </source>
</evidence>
<gene>
    <name evidence="2" type="ORF">PoB_006581200</name>
</gene>
<evidence type="ECO:0008006" key="4">
    <source>
        <dbReference type="Google" id="ProtNLM"/>
    </source>
</evidence>
<reference evidence="2 3" key="1">
    <citation type="journal article" date="2021" name="Elife">
        <title>Chloroplast acquisition without the gene transfer in kleptoplastic sea slugs, Plakobranchus ocellatus.</title>
        <authorList>
            <person name="Maeda T."/>
            <person name="Takahashi S."/>
            <person name="Yoshida T."/>
            <person name="Shimamura S."/>
            <person name="Takaki Y."/>
            <person name="Nagai Y."/>
            <person name="Toyoda A."/>
            <person name="Suzuki Y."/>
            <person name="Arimoto A."/>
            <person name="Ishii H."/>
            <person name="Satoh N."/>
            <person name="Nishiyama T."/>
            <person name="Hasebe M."/>
            <person name="Maruyama T."/>
            <person name="Minagawa J."/>
            <person name="Obokata J."/>
            <person name="Shigenobu S."/>
        </authorList>
    </citation>
    <scope>NUCLEOTIDE SEQUENCE [LARGE SCALE GENOMIC DNA]</scope>
</reference>
<feature type="signal peptide" evidence="1">
    <location>
        <begin position="1"/>
        <end position="20"/>
    </location>
</feature>
<accession>A0AAV4D588</accession>
<comment type="caution">
    <text evidence="2">The sequence shown here is derived from an EMBL/GenBank/DDBJ whole genome shotgun (WGS) entry which is preliminary data.</text>
</comment>
<evidence type="ECO:0000256" key="1">
    <source>
        <dbReference type="SAM" id="SignalP"/>
    </source>
</evidence>
<sequence>MWVLFMLTHSFLWFPGPQTCIDDIWSDSYVAHSGGGVVDSECGQSGPVSPPLGLIFWSDLYRSRVLPLSDRRYFWSALSNAESIHRTRVQSVRGSGKRLTSLRVGGCGEPLVLPSLDCGEPPSVRKAEGVRLGRPYIAAACAVVSYCTERVQWAGGAMACCATSCAIADCYQLRL</sequence>
<organism evidence="2 3">
    <name type="scientific">Plakobranchus ocellatus</name>
    <dbReference type="NCBI Taxonomy" id="259542"/>
    <lineage>
        <taxon>Eukaryota</taxon>
        <taxon>Metazoa</taxon>
        <taxon>Spiralia</taxon>
        <taxon>Lophotrochozoa</taxon>
        <taxon>Mollusca</taxon>
        <taxon>Gastropoda</taxon>
        <taxon>Heterobranchia</taxon>
        <taxon>Euthyneura</taxon>
        <taxon>Panpulmonata</taxon>
        <taxon>Sacoglossa</taxon>
        <taxon>Placobranchoidea</taxon>
        <taxon>Plakobranchidae</taxon>
        <taxon>Plakobranchus</taxon>
    </lineage>
</organism>
<name>A0AAV4D588_9GAST</name>
<dbReference type="AlphaFoldDB" id="A0AAV4D588"/>
<dbReference type="Proteomes" id="UP000735302">
    <property type="component" value="Unassembled WGS sequence"/>
</dbReference>
<protein>
    <recommendedName>
        <fullName evidence="4">Secreted protein</fullName>
    </recommendedName>
</protein>
<keyword evidence="3" id="KW-1185">Reference proteome</keyword>
<proteinExistence type="predicted"/>